<dbReference type="EMBL" id="JAPQKO010000002">
    <property type="protein sequence ID" value="KAJ5179833.1"/>
    <property type="molecule type" value="Genomic_DNA"/>
</dbReference>
<organism evidence="5 6">
    <name type="scientific">Penicillium capsulatum</name>
    <dbReference type="NCBI Taxonomy" id="69766"/>
    <lineage>
        <taxon>Eukaryota</taxon>
        <taxon>Fungi</taxon>
        <taxon>Dikarya</taxon>
        <taxon>Ascomycota</taxon>
        <taxon>Pezizomycotina</taxon>
        <taxon>Eurotiomycetes</taxon>
        <taxon>Eurotiomycetidae</taxon>
        <taxon>Eurotiales</taxon>
        <taxon>Aspergillaceae</taxon>
        <taxon>Penicillium</taxon>
    </lineage>
</organism>
<evidence type="ECO:0000256" key="4">
    <source>
        <dbReference type="SAM" id="MobiDB-lite"/>
    </source>
</evidence>
<name>A0A9W9IIQ8_9EURO</name>
<dbReference type="PANTHER" id="PTHR13213:SF2">
    <property type="entry name" value="MYB-BINDING PROTEIN 1A"/>
    <property type="match status" value="1"/>
</dbReference>
<feature type="region of interest" description="Disordered" evidence="4">
    <location>
        <begin position="251"/>
        <end position="275"/>
    </location>
</feature>
<evidence type="ECO:0000256" key="3">
    <source>
        <dbReference type="ARBA" id="ARBA00023242"/>
    </source>
</evidence>
<comment type="caution">
    <text evidence="5">The sequence shown here is derived from an EMBL/GenBank/DDBJ whole genome shotgun (WGS) entry which is preliminary data.</text>
</comment>
<protein>
    <recommendedName>
        <fullName evidence="7">DNA polymerase V</fullName>
    </recommendedName>
</protein>
<feature type="region of interest" description="Disordered" evidence="4">
    <location>
        <begin position="697"/>
        <end position="762"/>
    </location>
</feature>
<dbReference type="PANTHER" id="PTHR13213">
    <property type="entry name" value="MYB-BINDING PROTEIN 1A FAMILY MEMBER"/>
    <property type="match status" value="1"/>
</dbReference>
<evidence type="ECO:0000313" key="5">
    <source>
        <dbReference type="EMBL" id="KAJ5179833.1"/>
    </source>
</evidence>
<dbReference type="AlphaFoldDB" id="A0A9W9IIQ8"/>
<dbReference type="SUPFAM" id="SSF48371">
    <property type="entry name" value="ARM repeat"/>
    <property type="match status" value="1"/>
</dbReference>
<dbReference type="InterPro" id="IPR016024">
    <property type="entry name" value="ARM-type_fold"/>
</dbReference>
<accession>A0A9W9IIQ8</accession>
<proteinExistence type="inferred from homology"/>
<feature type="compositionally biased region" description="Polar residues" evidence="4">
    <location>
        <begin position="266"/>
        <end position="275"/>
    </location>
</feature>
<keyword evidence="3" id="KW-0539">Nucleus</keyword>
<evidence type="ECO:0000256" key="1">
    <source>
        <dbReference type="ARBA" id="ARBA00004123"/>
    </source>
</evidence>
<dbReference type="InterPro" id="IPR007015">
    <property type="entry name" value="DNA_pol_V/MYBBP1A"/>
</dbReference>
<evidence type="ECO:0008006" key="7">
    <source>
        <dbReference type="Google" id="ProtNLM"/>
    </source>
</evidence>
<sequence length="987" mass="109884">MAPDQAASKKRRREPYNVDVKLVELYEDLASEKDEIRLKAAQALVSQFTPDKKPADDQIKKALQRLFRGLCSSRKAARIGFSIALTEVLTQVFSESRDSSEFGLSDALKIWESQTNASGSESGQEQRDHHFGRLFGAEAIIKSSILFQSFVPFTEWTKVLNLIFELAQKKPWLREECGWIVYRCVYDLSSRKMDAKFVEAAVDGFCSHDLARTPEGVAIWLAAKEMFPKATFPGKVWKHDDPLDVKEQKTLTKTMKESSSEETQGENKGSGKSSGVWNSKLHFAWDAALSRTSDDSTKSKSKSSRLAFADFWTEVVDNGLFASASSDERKYWGFLLFNKVLNDGSLQQASNVFTKNLVRCLMNQLAVEDRYLHRMAVKASKAVQTRVSKEPGFAAAAVRGLVGTSGTMNFDQATKTKTIEKIVTEANREALQDIIPSFEKLFERPGTSDEKTAASNRQFIAGLLLAIVRSKASTGNKDDEDDYQSVLEQILSIFVRFAYFLDNGSSAPEPALPQATQELLRNRINSSLNSLLSSQKYAATIPYAVVKQIRDAAKSEEHGKFIINIDDKLQESVKTAFKSLKKLSSKEKKGETSSVSAFKLLYSMTVLQVYNGDADAVSMLDELEFCYSKFMGDDSKKKKDTSDASDALVEIILSFASKQSQLFRRMSEQVFGAFADQVTENGLESLISILETKETLAGQQEMFDNDDDDDVEEEENEDEDEEMIDVDEADSDVEVVEADGSDDTDSSDDEEADDDEEDSAEVADFEAKLAAALGTHRADQDLNAAESDSDADMNDDEMEAVDASLAQVFRARQNAVSQHKDKKDARENMVNFKNRVLDLLEIFVKKCHSRLLAMDLLLPLLRLSRRSSVKQIANKANSVLREYTKLCKGNAVPKIEDETKPVWELLRSVHKEASHSGPPAHAAAVSQASLLVVKVLVAQDKAAIAEVVDVYGATRKAQLSSTKCHVQPSFFTDWNNWCVSASKQLKQ</sequence>
<reference evidence="5" key="2">
    <citation type="journal article" date="2023" name="IMA Fungus">
        <title>Comparative genomic study of the Penicillium genus elucidates a diverse pangenome and 15 lateral gene transfer events.</title>
        <authorList>
            <person name="Petersen C."/>
            <person name="Sorensen T."/>
            <person name="Nielsen M.R."/>
            <person name="Sondergaard T.E."/>
            <person name="Sorensen J.L."/>
            <person name="Fitzpatrick D.A."/>
            <person name="Frisvad J.C."/>
            <person name="Nielsen K.L."/>
        </authorList>
    </citation>
    <scope>NUCLEOTIDE SEQUENCE</scope>
    <source>
        <strain evidence="5">IBT 21917</strain>
    </source>
</reference>
<comment type="subcellular location">
    <subcellularLocation>
        <location evidence="1">Nucleus</location>
    </subcellularLocation>
</comment>
<keyword evidence="6" id="KW-1185">Reference proteome</keyword>
<dbReference type="GO" id="GO:0000182">
    <property type="term" value="F:rDNA binding"/>
    <property type="evidence" value="ECO:0007669"/>
    <property type="project" value="TreeGrafter"/>
</dbReference>
<feature type="compositionally biased region" description="Acidic residues" evidence="4">
    <location>
        <begin position="703"/>
        <end position="762"/>
    </location>
</feature>
<evidence type="ECO:0000256" key="2">
    <source>
        <dbReference type="ARBA" id="ARBA00006809"/>
    </source>
</evidence>
<dbReference type="Proteomes" id="UP001146351">
    <property type="component" value="Unassembled WGS sequence"/>
</dbReference>
<dbReference type="OrthoDB" id="342531at2759"/>
<evidence type="ECO:0000313" key="6">
    <source>
        <dbReference type="Proteomes" id="UP001146351"/>
    </source>
</evidence>
<dbReference type="Pfam" id="PF04931">
    <property type="entry name" value="DNA_pol_phi"/>
    <property type="match status" value="1"/>
</dbReference>
<reference evidence="5" key="1">
    <citation type="submission" date="2022-11" db="EMBL/GenBank/DDBJ databases">
        <authorList>
            <person name="Petersen C."/>
        </authorList>
    </citation>
    <scope>NUCLEOTIDE SEQUENCE</scope>
    <source>
        <strain evidence="5">IBT 21917</strain>
    </source>
</reference>
<gene>
    <name evidence="5" type="ORF">N7492_003043</name>
</gene>
<comment type="similarity">
    <text evidence="2">Belongs to the MYBBP1A family.</text>
</comment>
<dbReference type="GO" id="GO:0006355">
    <property type="term" value="P:regulation of DNA-templated transcription"/>
    <property type="evidence" value="ECO:0007669"/>
    <property type="project" value="InterPro"/>
</dbReference>
<dbReference type="GO" id="GO:0005730">
    <property type="term" value="C:nucleolus"/>
    <property type="evidence" value="ECO:0007669"/>
    <property type="project" value="InterPro"/>
</dbReference>